<keyword evidence="2" id="KW-1185">Reference proteome</keyword>
<dbReference type="Proteomes" id="UP000232003">
    <property type="component" value="Plasmid pNFSY06"/>
</dbReference>
<name>A0A2K8T7F3_9NOSO</name>
<accession>A0A2K8T7F3</accession>
<proteinExistence type="predicted"/>
<keyword evidence="1" id="KW-0614">Plasmid</keyword>
<evidence type="ECO:0000313" key="1">
    <source>
        <dbReference type="EMBL" id="AUB43601.1"/>
    </source>
</evidence>
<protein>
    <submittedName>
        <fullName evidence="1">Uncharacterized protein</fullName>
    </submittedName>
</protein>
<gene>
    <name evidence="1" type="ORF">COO91_09782</name>
</gene>
<geneLocation type="plasmid" evidence="2">
    <name>pnfsy06</name>
</geneLocation>
<reference evidence="1 2" key="1">
    <citation type="submission" date="2017-11" db="EMBL/GenBank/DDBJ databases">
        <title>Complete genome of a free-living desiccation-tolerant cyanobacterium and its photosynthetic adaptation to extreme terrestrial habitat.</title>
        <authorList>
            <person name="Shang J."/>
        </authorList>
    </citation>
    <scope>NUCLEOTIDE SEQUENCE [LARGE SCALE GENOMIC DNA]</scope>
    <source>
        <strain evidence="1 2">CCNUN1</strain>
        <plasmid evidence="2">pnfsy06</plasmid>
    </source>
</reference>
<dbReference type="AlphaFoldDB" id="A0A2K8T7F3"/>
<evidence type="ECO:0000313" key="2">
    <source>
        <dbReference type="Proteomes" id="UP000232003"/>
    </source>
</evidence>
<sequence length="56" mass="6094">MLDGKPVRSEELEKAKIGASTLNRLVRAYSDHLAALLKAQSARTLLSQVLSFNPAN</sequence>
<dbReference type="EMBL" id="CP024791">
    <property type="protein sequence ID" value="AUB43601.1"/>
    <property type="molecule type" value="Genomic_DNA"/>
</dbReference>
<dbReference type="RefSeq" id="WP_208766864.1">
    <property type="nucleotide sequence ID" value="NZ_CAWNNC010000007.1"/>
</dbReference>
<organism evidence="1 2">
    <name type="scientific">Nostoc flagelliforme CCNUN1</name>
    <dbReference type="NCBI Taxonomy" id="2038116"/>
    <lineage>
        <taxon>Bacteria</taxon>
        <taxon>Bacillati</taxon>
        <taxon>Cyanobacteriota</taxon>
        <taxon>Cyanophyceae</taxon>
        <taxon>Nostocales</taxon>
        <taxon>Nostocaceae</taxon>
        <taxon>Nostoc</taxon>
    </lineage>
</organism>
<dbReference type="KEGG" id="nfl:COO91_09782"/>